<dbReference type="UniPathway" id="UPA00253">
    <property type="reaction ID" value="UER00332"/>
</dbReference>
<evidence type="ECO:0000256" key="8">
    <source>
        <dbReference type="ARBA" id="ARBA00022840"/>
    </source>
</evidence>
<dbReference type="eggNOG" id="COG1057">
    <property type="taxonomic scope" value="Bacteria"/>
</dbReference>
<dbReference type="PANTHER" id="PTHR39321:SF3">
    <property type="entry name" value="PHOSPHOPANTETHEINE ADENYLYLTRANSFERASE"/>
    <property type="match status" value="1"/>
</dbReference>
<evidence type="ECO:0000256" key="2">
    <source>
        <dbReference type="ARBA" id="ARBA00005019"/>
    </source>
</evidence>
<dbReference type="NCBIfam" id="TIGR00482">
    <property type="entry name" value="nicotinate (nicotinamide) nucleotide adenylyltransferase"/>
    <property type="match status" value="1"/>
</dbReference>
<dbReference type="NCBIfam" id="NF000839">
    <property type="entry name" value="PRK00071.1-1"/>
    <property type="match status" value="1"/>
</dbReference>
<dbReference type="InterPro" id="IPR005248">
    <property type="entry name" value="NadD/NMNAT"/>
</dbReference>
<dbReference type="Pfam" id="PF01467">
    <property type="entry name" value="CTP_transf_like"/>
    <property type="match status" value="1"/>
</dbReference>
<gene>
    <name evidence="11 13" type="primary">nadD</name>
    <name evidence="13" type="ORF">BN1079_01902</name>
</gene>
<dbReference type="SUPFAM" id="SSF52374">
    <property type="entry name" value="Nucleotidylyl transferase"/>
    <property type="match status" value="1"/>
</dbReference>
<dbReference type="EC" id="2.7.7.18" evidence="11"/>
<dbReference type="HOGENOM" id="CLU_069765_0_0_6"/>
<evidence type="ECO:0000313" key="14">
    <source>
        <dbReference type="Proteomes" id="UP000053902"/>
    </source>
</evidence>
<dbReference type="EMBL" id="CCSF01000001">
    <property type="protein sequence ID" value="CDZ94579.1"/>
    <property type="molecule type" value="Genomic_DNA"/>
</dbReference>
<dbReference type="AlphaFoldDB" id="A0A078LTT6"/>
<evidence type="ECO:0000256" key="4">
    <source>
        <dbReference type="ARBA" id="ARBA00022642"/>
    </source>
</evidence>
<comment type="catalytic activity">
    <reaction evidence="10 11">
        <text>nicotinate beta-D-ribonucleotide + ATP + H(+) = deamido-NAD(+) + diphosphate</text>
        <dbReference type="Rhea" id="RHEA:22860"/>
        <dbReference type="ChEBI" id="CHEBI:15378"/>
        <dbReference type="ChEBI" id="CHEBI:30616"/>
        <dbReference type="ChEBI" id="CHEBI:33019"/>
        <dbReference type="ChEBI" id="CHEBI:57502"/>
        <dbReference type="ChEBI" id="CHEBI:58437"/>
        <dbReference type="EC" id="2.7.7.18"/>
    </reaction>
</comment>
<accession>A0A078LTT6</accession>
<dbReference type="RefSeq" id="WP_037023870.1">
    <property type="nucleotide sequence ID" value="NZ_CCSF01000001.1"/>
</dbReference>
<keyword evidence="4 11" id="KW-0662">Pyridine nucleotide biosynthesis</keyword>
<keyword evidence="14" id="KW-1185">Reference proteome</keyword>
<keyword evidence="9 11" id="KW-0520">NAD</keyword>
<dbReference type="Proteomes" id="UP000053902">
    <property type="component" value="Unassembled WGS sequence"/>
</dbReference>
<evidence type="ECO:0000313" key="13">
    <source>
        <dbReference type="EMBL" id="CDZ94579.1"/>
    </source>
</evidence>
<evidence type="ECO:0000256" key="1">
    <source>
        <dbReference type="ARBA" id="ARBA00002324"/>
    </source>
</evidence>
<dbReference type="CDD" id="cd02165">
    <property type="entry name" value="NMNAT"/>
    <property type="match status" value="1"/>
</dbReference>
<dbReference type="STRING" id="1499686.BN1079_01902"/>
<evidence type="ECO:0000256" key="7">
    <source>
        <dbReference type="ARBA" id="ARBA00022741"/>
    </source>
</evidence>
<keyword evidence="8 11" id="KW-0067">ATP-binding</keyword>
<evidence type="ECO:0000256" key="3">
    <source>
        <dbReference type="ARBA" id="ARBA00009014"/>
    </source>
</evidence>
<dbReference type="PANTHER" id="PTHR39321">
    <property type="entry name" value="NICOTINATE-NUCLEOTIDE ADENYLYLTRANSFERASE-RELATED"/>
    <property type="match status" value="1"/>
</dbReference>
<sequence length="219" mass="24338">MDSTRTPRRIGLLGGTFDPVHIGHLRGALEVAEYLGLDEVRLLPNFRPPHRETPSCSAQDRLAMVRLAVEGLPLLVVDARELERDKPSYTIDTLESVRAELDADDQLFLIVGWDAFCGLPSWYRWSELLDHCHILVMQRPDADSEAPEELRDLQAARSVNDPLALTGSGGQIAFVWQAPLGVSATRIRQFLASGRSVRFLVPDAVLAYINAHGLYRASN</sequence>
<comment type="similarity">
    <text evidence="3 11">Belongs to the NadD family.</text>
</comment>
<dbReference type="NCBIfam" id="TIGR00125">
    <property type="entry name" value="cyt_tran_rel"/>
    <property type="match status" value="1"/>
</dbReference>
<keyword evidence="5 11" id="KW-0808">Transferase</keyword>
<dbReference type="InterPro" id="IPR014729">
    <property type="entry name" value="Rossmann-like_a/b/a_fold"/>
</dbReference>
<comment type="function">
    <text evidence="1 11">Catalyzes the reversible adenylation of nicotinate mononucleotide (NaMN) to nicotinic acid adenine dinucleotide (NaAD).</text>
</comment>
<evidence type="ECO:0000256" key="6">
    <source>
        <dbReference type="ARBA" id="ARBA00022695"/>
    </source>
</evidence>
<dbReference type="GO" id="GO:0005524">
    <property type="term" value="F:ATP binding"/>
    <property type="evidence" value="ECO:0007669"/>
    <property type="project" value="UniProtKB-KW"/>
</dbReference>
<protein>
    <recommendedName>
        <fullName evidence="11">Probable nicotinate-nucleotide adenylyltransferase</fullName>
        <ecNumber evidence="11">2.7.7.18</ecNumber>
    </recommendedName>
    <alternativeName>
        <fullName evidence="11">Deamido-NAD(+) diphosphorylase</fullName>
    </alternativeName>
    <alternativeName>
        <fullName evidence="11">Deamido-NAD(+) pyrophosphorylase</fullName>
    </alternativeName>
    <alternativeName>
        <fullName evidence="11">Nicotinate mononucleotide adenylyltransferase</fullName>
        <shortName evidence="11">NaMN adenylyltransferase</shortName>
    </alternativeName>
</protein>
<name>A0A078LTT6_9PSED</name>
<dbReference type="OrthoDB" id="5295945at2"/>
<feature type="domain" description="Cytidyltransferase-like" evidence="12">
    <location>
        <begin position="12"/>
        <end position="189"/>
    </location>
</feature>
<dbReference type="Gene3D" id="3.40.50.620">
    <property type="entry name" value="HUPs"/>
    <property type="match status" value="1"/>
</dbReference>
<evidence type="ECO:0000256" key="9">
    <source>
        <dbReference type="ARBA" id="ARBA00023027"/>
    </source>
</evidence>
<organism evidence="13 14">
    <name type="scientific">Pseudomonas saudiphocaensis</name>
    <dbReference type="NCBI Taxonomy" id="1499686"/>
    <lineage>
        <taxon>Bacteria</taxon>
        <taxon>Pseudomonadati</taxon>
        <taxon>Pseudomonadota</taxon>
        <taxon>Gammaproteobacteria</taxon>
        <taxon>Pseudomonadales</taxon>
        <taxon>Pseudomonadaceae</taxon>
        <taxon>Pseudomonas</taxon>
    </lineage>
</organism>
<dbReference type="HAMAP" id="MF_00244">
    <property type="entry name" value="NaMN_adenylyltr"/>
    <property type="match status" value="1"/>
</dbReference>
<evidence type="ECO:0000256" key="11">
    <source>
        <dbReference type="HAMAP-Rule" id="MF_00244"/>
    </source>
</evidence>
<evidence type="ECO:0000256" key="10">
    <source>
        <dbReference type="ARBA" id="ARBA00048721"/>
    </source>
</evidence>
<evidence type="ECO:0000256" key="5">
    <source>
        <dbReference type="ARBA" id="ARBA00022679"/>
    </source>
</evidence>
<comment type="pathway">
    <text evidence="2 11">Cofactor biosynthesis; NAD(+) biosynthesis; deamido-NAD(+) from nicotinate D-ribonucleotide: step 1/1.</text>
</comment>
<keyword evidence="6 11" id="KW-0548">Nucleotidyltransferase</keyword>
<dbReference type="GO" id="GO:0009435">
    <property type="term" value="P:NAD+ biosynthetic process"/>
    <property type="evidence" value="ECO:0007669"/>
    <property type="project" value="UniProtKB-UniRule"/>
</dbReference>
<proteinExistence type="inferred from homology"/>
<dbReference type="NCBIfam" id="NF000840">
    <property type="entry name" value="PRK00071.1-3"/>
    <property type="match status" value="1"/>
</dbReference>
<reference evidence="13 14" key="1">
    <citation type="submission" date="2014-07" db="EMBL/GenBank/DDBJ databases">
        <authorList>
            <person name="Urmite Genomes Urmite Genomes"/>
        </authorList>
    </citation>
    <scope>NUCLEOTIDE SEQUENCE [LARGE SCALE GENOMIC DNA]</scope>
    <source>
        <strain evidence="13 14">20_BN</strain>
    </source>
</reference>
<dbReference type="InterPro" id="IPR004821">
    <property type="entry name" value="Cyt_trans-like"/>
</dbReference>
<keyword evidence="7 11" id="KW-0547">Nucleotide-binding</keyword>
<evidence type="ECO:0000259" key="12">
    <source>
        <dbReference type="Pfam" id="PF01467"/>
    </source>
</evidence>
<dbReference type="GO" id="GO:0004515">
    <property type="term" value="F:nicotinate-nucleotide adenylyltransferase activity"/>
    <property type="evidence" value="ECO:0007669"/>
    <property type="project" value="UniProtKB-UniRule"/>
</dbReference>